<name>A0A9P6ZX76_9AGAM</name>
<keyword evidence="2" id="KW-1185">Reference proteome</keyword>
<accession>A0A9P6ZX76</accession>
<evidence type="ECO:0000313" key="1">
    <source>
        <dbReference type="EMBL" id="KAG1777875.1"/>
    </source>
</evidence>
<organism evidence="1 2">
    <name type="scientific">Suillus placidus</name>
    <dbReference type="NCBI Taxonomy" id="48579"/>
    <lineage>
        <taxon>Eukaryota</taxon>
        <taxon>Fungi</taxon>
        <taxon>Dikarya</taxon>
        <taxon>Basidiomycota</taxon>
        <taxon>Agaricomycotina</taxon>
        <taxon>Agaricomycetes</taxon>
        <taxon>Agaricomycetidae</taxon>
        <taxon>Boletales</taxon>
        <taxon>Suillineae</taxon>
        <taxon>Suillaceae</taxon>
        <taxon>Suillus</taxon>
    </lineage>
</organism>
<dbReference type="EMBL" id="JABBWD010000018">
    <property type="protein sequence ID" value="KAG1777875.1"/>
    <property type="molecule type" value="Genomic_DNA"/>
</dbReference>
<gene>
    <name evidence="1" type="ORF">EV702DRAFT_1044909</name>
</gene>
<protein>
    <submittedName>
        <fullName evidence="1">Uncharacterized protein</fullName>
    </submittedName>
</protein>
<comment type="caution">
    <text evidence="1">The sequence shown here is derived from an EMBL/GenBank/DDBJ whole genome shotgun (WGS) entry which is preliminary data.</text>
</comment>
<evidence type="ECO:0000313" key="2">
    <source>
        <dbReference type="Proteomes" id="UP000714275"/>
    </source>
</evidence>
<sequence>MRFEVDIELIVRNDELNGVVNMENSTQGGQATTQRLSSTFVMVKGSVDQVLVYKPNSHSTTEVFSFSPSACAKQDARAQASQDHDLVKLKALIEQALHEHLSEPFGFLTWTQLSFLRYGFNIIWHGEARQTDVIIHVYQLWDIPEVTPQLGEVLSRQKGGITALGSRSLIMPTHTGFQGSNRHESSKCLMALLVCRVREQVVKIHTVKWHSLPRTSFVKLPLSLTLTLCFDLDPCITPDNNEDKEDIGRRLRSLKDEIMHFLGPGYDRGTSALPKKLER</sequence>
<reference evidence="1" key="1">
    <citation type="journal article" date="2020" name="New Phytol.">
        <title>Comparative genomics reveals dynamic genome evolution in host specialist ectomycorrhizal fungi.</title>
        <authorList>
            <person name="Lofgren L.A."/>
            <person name="Nguyen N.H."/>
            <person name="Vilgalys R."/>
            <person name="Ruytinx J."/>
            <person name="Liao H.L."/>
            <person name="Branco S."/>
            <person name="Kuo A."/>
            <person name="LaButti K."/>
            <person name="Lipzen A."/>
            <person name="Andreopoulos W."/>
            <person name="Pangilinan J."/>
            <person name="Riley R."/>
            <person name="Hundley H."/>
            <person name="Na H."/>
            <person name="Barry K."/>
            <person name="Grigoriev I.V."/>
            <person name="Stajich J.E."/>
            <person name="Kennedy P.G."/>
        </authorList>
    </citation>
    <scope>NUCLEOTIDE SEQUENCE</scope>
    <source>
        <strain evidence="1">DOB743</strain>
    </source>
</reference>
<dbReference type="AlphaFoldDB" id="A0A9P6ZX76"/>
<dbReference type="Proteomes" id="UP000714275">
    <property type="component" value="Unassembled WGS sequence"/>
</dbReference>
<proteinExistence type="predicted"/>